<comment type="caution">
    <text evidence="3">The sequence shown here is derived from an EMBL/GenBank/DDBJ whole genome shotgun (WGS) entry which is preliminary data.</text>
</comment>
<dbReference type="InterPro" id="IPR052039">
    <property type="entry name" value="Caspase-related_regulators"/>
</dbReference>
<keyword evidence="1" id="KW-0732">Signal</keyword>
<organism evidence="3 4">
    <name type="scientific">Allosphingosinicella ginsenosidimutans</name>
    <dbReference type="NCBI Taxonomy" id="1176539"/>
    <lineage>
        <taxon>Bacteria</taxon>
        <taxon>Pseudomonadati</taxon>
        <taxon>Pseudomonadota</taxon>
        <taxon>Alphaproteobacteria</taxon>
        <taxon>Sphingomonadales</taxon>
        <taxon>Sphingomonadaceae</taxon>
        <taxon>Allosphingosinicella</taxon>
    </lineage>
</organism>
<feature type="domain" description="Peptidase C14 caspase" evidence="2">
    <location>
        <begin position="25"/>
        <end position="255"/>
    </location>
</feature>
<evidence type="ECO:0000259" key="2">
    <source>
        <dbReference type="Pfam" id="PF00656"/>
    </source>
</evidence>
<accession>A0A5C6TT74</accession>
<dbReference type="RefSeq" id="WP_147042933.1">
    <property type="nucleotide sequence ID" value="NZ_BAABIR010000003.1"/>
</dbReference>
<sequence length="267" mass="28358">MISRLARILLVFLLALPVAARAETRALVVAASYAGSGNPALALANTAVDGRNVAAALTRAGLRDVRLIEDPDLARWETELEAFAARLAPGDVALLYYAGHAIQVSGRNYFLAGDGTSLIDMERMIPRLSDRARGVFLVIDACRNNPFQRGDSPDVVAAARALPTVSVAELTAAHRGLSQLGDLRGLSVLALFSTDPGNVALDGEPGSGSPFANAFAAELGRRQSLDALVRRVALRVNRETGGEQTPWRQGDLPFDVYLAGMQSFPVP</sequence>
<gene>
    <name evidence="3" type="ORF">FRZ32_07545</name>
</gene>
<reference evidence="3 4" key="1">
    <citation type="journal article" date="2015" name="J. Microbiol.">
        <title>Sphingosinicella ginsenosidimutans sp. nov., with ginsenoside converting activity.</title>
        <authorList>
            <person name="Kim J.K."/>
            <person name="Kang M.S."/>
            <person name="Park S.C."/>
            <person name="Kim K.M."/>
            <person name="Choi K."/>
            <person name="Yoon M.H."/>
            <person name="Im W.T."/>
        </authorList>
    </citation>
    <scope>NUCLEOTIDE SEQUENCE [LARGE SCALE GENOMIC DNA]</scope>
    <source>
        <strain evidence="3 4">BS-11</strain>
    </source>
</reference>
<evidence type="ECO:0000313" key="4">
    <source>
        <dbReference type="Proteomes" id="UP000321249"/>
    </source>
</evidence>
<dbReference type="AlphaFoldDB" id="A0A5C6TT74"/>
<dbReference type="Gene3D" id="3.40.50.1460">
    <property type="match status" value="1"/>
</dbReference>
<dbReference type="SUPFAM" id="SSF52129">
    <property type="entry name" value="Caspase-like"/>
    <property type="match status" value="1"/>
</dbReference>
<name>A0A5C6TT74_9SPHN</name>
<dbReference type="EMBL" id="VOQQ01000001">
    <property type="protein sequence ID" value="TXC63527.1"/>
    <property type="molecule type" value="Genomic_DNA"/>
</dbReference>
<dbReference type="PANTHER" id="PTHR22576:SF37">
    <property type="entry name" value="MUCOSA-ASSOCIATED LYMPHOID TISSUE LYMPHOMA TRANSLOCATION PROTEIN 1"/>
    <property type="match status" value="1"/>
</dbReference>
<protein>
    <submittedName>
        <fullName evidence="3">Caspase family protein</fullName>
    </submittedName>
</protein>
<dbReference type="GO" id="GO:0004197">
    <property type="term" value="F:cysteine-type endopeptidase activity"/>
    <property type="evidence" value="ECO:0007669"/>
    <property type="project" value="InterPro"/>
</dbReference>
<evidence type="ECO:0000256" key="1">
    <source>
        <dbReference type="SAM" id="SignalP"/>
    </source>
</evidence>
<keyword evidence="4" id="KW-1185">Reference proteome</keyword>
<dbReference type="OrthoDB" id="9812126at2"/>
<dbReference type="PANTHER" id="PTHR22576">
    <property type="entry name" value="MUCOSA ASSOCIATED LYMPHOID TISSUE LYMPHOMA TRANSLOCATION PROTEIN 1/PARACASPASE"/>
    <property type="match status" value="1"/>
</dbReference>
<dbReference type="Pfam" id="PF00656">
    <property type="entry name" value="Peptidase_C14"/>
    <property type="match status" value="1"/>
</dbReference>
<dbReference type="InterPro" id="IPR029030">
    <property type="entry name" value="Caspase-like_dom_sf"/>
</dbReference>
<dbReference type="InterPro" id="IPR011600">
    <property type="entry name" value="Pept_C14_caspase"/>
</dbReference>
<dbReference type="GO" id="GO:0006508">
    <property type="term" value="P:proteolysis"/>
    <property type="evidence" value="ECO:0007669"/>
    <property type="project" value="InterPro"/>
</dbReference>
<proteinExistence type="predicted"/>
<dbReference type="Proteomes" id="UP000321249">
    <property type="component" value="Unassembled WGS sequence"/>
</dbReference>
<evidence type="ECO:0000313" key="3">
    <source>
        <dbReference type="EMBL" id="TXC63527.1"/>
    </source>
</evidence>
<feature type="chain" id="PRO_5023046594" evidence="1">
    <location>
        <begin position="23"/>
        <end position="267"/>
    </location>
</feature>
<feature type="signal peptide" evidence="1">
    <location>
        <begin position="1"/>
        <end position="22"/>
    </location>
</feature>